<protein>
    <recommendedName>
        <fullName evidence="9">DNA primase large subunit</fullName>
    </recommendedName>
</protein>
<dbReference type="CDD" id="cd07322">
    <property type="entry name" value="PriL_PriS_Eukaryotic"/>
    <property type="match status" value="1"/>
</dbReference>
<comment type="cofactor">
    <cofactor evidence="9">
        <name>[4Fe-4S] cluster</name>
        <dbReference type="ChEBI" id="CHEBI:49883"/>
    </cofactor>
    <text evidence="9">Binds 1 [4Fe-4S] cluster.</text>
</comment>
<dbReference type="PIRSF" id="PIRSF009449">
    <property type="entry name" value="DNA_primase_large_subunit"/>
    <property type="match status" value="1"/>
</dbReference>
<reference evidence="12" key="1">
    <citation type="journal article" date="2020" name="Stud. Mycol.">
        <title>101 Dothideomycetes genomes: a test case for predicting lifestyles and emergence of pathogens.</title>
        <authorList>
            <person name="Haridas S."/>
            <person name="Albert R."/>
            <person name="Binder M."/>
            <person name="Bloem J."/>
            <person name="Labutti K."/>
            <person name="Salamov A."/>
            <person name="Andreopoulos B."/>
            <person name="Baker S."/>
            <person name="Barry K."/>
            <person name="Bills G."/>
            <person name="Bluhm B."/>
            <person name="Cannon C."/>
            <person name="Castanera R."/>
            <person name="Culley D."/>
            <person name="Daum C."/>
            <person name="Ezra D."/>
            <person name="Gonzalez J."/>
            <person name="Henrissat B."/>
            <person name="Kuo A."/>
            <person name="Liang C."/>
            <person name="Lipzen A."/>
            <person name="Lutzoni F."/>
            <person name="Magnuson J."/>
            <person name="Mondo S."/>
            <person name="Nolan M."/>
            <person name="Ohm R."/>
            <person name="Pangilinan J."/>
            <person name="Park H.-J."/>
            <person name="Ramirez L."/>
            <person name="Alfaro M."/>
            <person name="Sun H."/>
            <person name="Tritt A."/>
            <person name="Yoshinaga Y."/>
            <person name="Zwiers L.-H."/>
            <person name="Turgeon B."/>
            <person name="Goodwin S."/>
            <person name="Spatafora J."/>
            <person name="Crous P."/>
            <person name="Grigoriev I."/>
        </authorList>
    </citation>
    <scope>NUCLEOTIDE SEQUENCE</scope>
    <source>
        <strain evidence="12">CBS 101060</strain>
    </source>
</reference>
<dbReference type="Gene3D" id="1.20.930.80">
    <property type="match status" value="1"/>
</dbReference>
<dbReference type="InterPro" id="IPR016558">
    <property type="entry name" value="DNA_primase_lsu_euk"/>
</dbReference>
<comment type="function">
    <text evidence="9">DNA primase is the polymerase that synthesizes small RNA primers for the Okazaki fragments made during discontinuous DNA replication.</text>
</comment>
<dbReference type="GO" id="GO:0051539">
    <property type="term" value="F:4 iron, 4 sulfur cluster binding"/>
    <property type="evidence" value="ECO:0007669"/>
    <property type="project" value="UniProtKB-UniRule"/>
</dbReference>
<organism evidence="12 13">
    <name type="scientific">Patellaria atrata CBS 101060</name>
    <dbReference type="NCBI Taxonomy" id="1346257"/>
    <lineage>
        <taxon>Eukaryota</taxon>
        <taxon>Fungi</taxon>
        <taxon>Dikarya</taxon>
        <taxon>Ascomycota</taxon>
        <taxon>Pezizomycotina</taxon>
        <taxon>Dothideomycetes</taxon>
        <taxon>Dothideomycetes incertae sedis</taxon>
        <taxon>Patellariales</taxon>
        <taxon>Patellariaceae</taxon>
        <taxon>Patellaria</taxon>
    </lineage>
</organism>
<evidence type="ECO:0000256" key="10">
    <source>
        <dbReference type="PIRSR" id="PIRSR009449-1"/>
    </source>
</evidence>
<sequence length="514" mass="58976">MATARIDPKRRADLISHKKKQFAEAPAKWKQQEYKWRLSFYDLPPTEEVSLEEFELWALGRLKVLAELESCTFRNRTPEETASYMAPIMEKHLPLHSNSSRSSELDEERKRDHYSHFILRLAFAGTKDLRQRFSRLETMLFKLRWKDDDAVERKEFLDSLDMQLEKAGESELNECGVSLEQAKAATGWRKGDAEAWFTLDWERVPDLVESRRCLLRRGKAYVLLKEQMSFVVAEFTKRLDAALEITSRALPRLDEDDRLSPILSHLSKSFTAPDASFDAEAGINGLQAPTAGTVDALSSHFPLCMQNMHRTLRQDAKLKHQGRLEYTLFLKGIGLDLSNAVEFWRRSFRTITDEKFTKEYLYNVKHAYGEVGGDANRRGRGYTPFSCQKLLTEPLPGPGQTHGCPYRTHTDVENLVALLGATGMRDPETIKSVREDVGKQRYHIACNRVFEFAHKSELERVKRKGGWGPAELDTILHPNSYFKRSFLLKHLGEGNAGFVEPRGEDVKMEGSLDE</sequence>
<keyword evidence="6 9" id="KW-0408">Iron</keyword>
<dbReference type="GO" id="GO:0003677">
    <property type="term" value="F:DNA binding"/>
    <property type="evidence" value="ECO:0007669"/>
    <property type="project" value="UniProtKB-UniRule"/>
</dbReference>
<feature type="binding site" evidence="10">
    <location>
        <position position="446"/>
    </location>
    <ligand>
        <name>[4Fe-4S] cluster</name>
        <dbReference type="ChEBI" id="CHEBI:49883"/>
    </ligand>
</feature>
<keyword evidence="8 9" id="KW-0238">DNA-binding</keyword>
<dbReference type="InterPro" id="IPR058560">
    <property type="entry name" value="DNA_primase_C"/>
</dbReference>
<feature type="binding site" evidence="10">
    <location>
        <position position="404"/>
    </location>
    <ligand>
        <name>[4Fe-4S] cluster</name>
        <dbReference type="ChEBI" id="CHEBI:49883"/>
    </ligand>
</feature>
<evidence type="ECO:0000256" key="3">
    <source>
        <dbReference type="ARBA" id="ARBA00022515"/>
    </source>
</evidence>
<keyword evidence="3 9" id="KW-0639">Primosome</keyword>
<name>A0A9P4SA42_9PEZI</name>
<keyword evidence="13" id="KW-1185">Reference proteome</keyword>
<dbReference type="OrthoDB" id="421393at2759"/>
<evidence type="ECO:0000256" key="5">
    <source>
        <dbReference type="ARBA" id="ARBA00022723"/>
    </source>
</evidence>
<dbReference type="InterPro" id="IPR007238">
    <property type="entry name" value="DNA_primase_lsu_euk/arc"/>
</dbReference>
<dbReference type="GO" id="GO:0006270">
    <property type="term" value="P:DNA replication initiation"/>
    <property type="evidence" value="ECO:0007669"/>
    <property type="project" value="TreeGrafter"/>
</dbReference>
<dbReference type="PANTHER" id="PTHR10537:SF3">
    <property type="entry name" value="DNA PRIMASE LARGE SUBUNIT"/>
    <property type="match status" value="1"/>
</dbReference>
<dbReference type="AlphaFoldDB" id="A0A9P4SA42"/>
<comment type="caution">
    <text evidence="12">The sequence shown here is derived from an EMBL/GenBank/DDBJ whole genome shotgun (WGS) entry which is preliminary data.</text>
</comment>
<dbReference type="GO" id="GO:0006269">
    <property type="term" value="P:DNA replication, synthesis of primer"/>
    <property type="evidence" value="ECO:0007669"/>
    <property type="project" value="UniProtKB-KW"/>
</dbReference>
<evidence type="ECO:0000256" key="7">
    <source>
        <dbReference type="ARBA" id="ARBA00023014"/>
    </source>
</evidence>
<evidence type="ECO:0000256" key="4">
    <source>
        <dbReference type="ARBA" id="ARBA00022705"/>
    </source>
</evidence>
<accession>A0A9P4SA42</accession>
<dbReference type="Pfam" id="PF26466">
    <property type="entry name" value="DNA_primase_lrg_N"/>
    <property type="match status" value="1"/>
</dbReference>
<evidence type="ECO:0000313" key="12">
    <source>
        <dbReference type="EMBL" id="KAF2837843.1"/>
    </source>
</evidence>
<gene>
    <name evidence="12" type="ORF">M501DRAFT_977182</name>
</gene>
<proteinExistence type="inferred from homology"/>
<keyword evidence="5 9" id="KW-0479">Metal-binding</keyword>
<evidence type="ECO:0000256" key="6">
    <source>
        <dbReference type="ARBA" id="ARBA00023004"/>
    </source>
</evidence>
<evidence type="ECO:0000256" key="8">
    <source>
        <dbReference type="ARBA" id="ARBA00023125"/>
    </source>
</evidence>
<feature type="binding site" evidence="10">
    <location>
        <position position="387"/>
    </location>
    <ligand>
        <name>[4Fe-4S] cluster</name>
        <dbReference type="ChEBI" id="CHEBI:49883"/>
    </ligand>
</feature>
<evidence type="ECO:0000256" key="9">
    <source>
        <dbReference type="PIRNR" id="PIRNR009449"/>
    </source>
</evidence>
<keyword evidence="2 9" id="KW-0004">4Fe-4S</keyword>
<dbReference type="Proteomes" id="UP000799429">
    <property type="component" value="Unassembled WGS sequence"/>
</dbReference>
<keyword evidence="4 9" id="KW-0235">DNA replication</keyword>
<evidence type="ECO:0000313" key="13">
    <source>
        <dbReference type="Proteomes" id="UP000799429"/>
    </source>
</evidence>
<feature type="domain" description="DNA primase large subunit C-terminal" evidence="11">
    <location>
        <begin position="298"/>
        <end position="482"/>
    </location>
</feature>
<dbReference type="EMBL" id="MU006098">
    <property type="protein sequence ID" value="KAF2837843.1"/>
    <property type="molecule type" value="Genomic_DNA"/>
</dbReference>
<evidence type="ECO:0000256" key="1">
    <source>
        <dbReference type="ARBA" id="ARBA00010564"/>
    </source>
</evidence>
<keyword evidence="7 9" id="KW-0411">Iron-sulfur</keyword>
<dbReference type="Pfam" id="PF04104">
    <property type="entry name" value="DNA_primase_lrg"/>
    <property type="match status" value="1"/>
</dbReference>
<dbReference type="GO" id="GO:0046872">
    <property type="term" value="F:metal ion binding"/>
    <property type="evidence" value="ECO:0007669"/>
    <property type="project" value="UniProtKB-UniRule"/>
</dbReference>
<dbReference type="PANTHER" id="PTHR10537">
    <property type="entry name" value="DNA PRIMASE LARGE SUBUNIT"/>
    <property type="match status" value="1"/>
</dbReference>
<dbReference type="GO" id="GO:0005658">
    <property type="term" value="C:alpha DNA polymerase:primase complex"/>
    <property type="evidence" value="ECO:0007669"/>
    <property type="project" value="UniProtKB-ARBA"/>
</dbReference>
<feature type="binding site" evidence="10">
    <location>
        <position position="304"/>
    </location>
    <ligand>
        <name>[4Fe-4S] cluster</name>
        <dbReference type="ChEBI" id="CHEBI:49883"/>
    </ligand>
</feature>
<comment type="similarity">
    <text evidence="1 9">Belongs to the eukaryotic-type primase large subunit family.</text>
</comment>
<evidence type="ECO:0000259" key="11">
    <source>
        <dbReference type="Pfam" id="PF04104"/>
    </source>
</evidence>
<evidence type="ECO:0000256" key="2">
    <source>
        <dbReference type="ARBA" id="ARBA00022485"/>
    </source>
</evidence>